<keyword evidence="2" id="KW-1185">Reference proteome</keyword>
<accession>A0A8S4G360</accession>
<protein>
    <submittedName>
        <fullName evidence="1">(diamondback moth) hypothetical protein</fullName>
    </submittedName>
</protein>
<sequence length="37" mass="4353">MVYNLQRKFVRKPSKNKIFTTYAPIKKEPNLSKLTGL</sequence>
<organism evidence="1 2">
    <name type="scientific">Plutella xylostella</name>
    <name type="common">Diamondback moth</name>
    <name type="synonym">Plutella maculipennis</name>
    <dbReference type="NCBI Taxonomy" id="51655"/>
    <lineage>
        <taxon>Eukaryota</taxon>
        <taxon>Metazoa</taxon>
        <taxon>Ecdysozoa</taxon>
        <taxon>Arthropoda</taxon>
        <taxon>Hexapoda</taxon>
        <taxon>Insecta</taxon>
        <taxon>Pterygota</taxon>
        <taxon>Neoptera</taxon>
        <taxon>Endopterygota</taxon>
        <taxon>Lepidoptera</taxon>
        <taxon>Glossata</taxon>
        <taxon>Ditrysia</taxon>
        <taxon>Yponomeutoidea</taxon>
        <taxon>Plutellidae</taxon>
        <taxon>Plutella</taxon>
    </lineage>
</organism>
<gene>
    <name evidence="1" type="ORF">PLXY2_LOCUS12598</name>
</gene>
<name>A0A8S4G360_PLUXY</name>
<dbReference type="Proteomes" id="UP000653454">
    <property type="component" value="Unassembled WGS sequence"/>
</dbReference>
<evidence type="ECO:0000313" key="2">
    <source>
        <dbReference type="Proteomes" id="UP000653454"/>
    </source>
</evidence>
<feature type="non-terminal residue" evidence="1">
    <location>
        <position position="37"/>
    </location>
</feature>
<proteinExistence type="predicted"/>
<comment type="caution">
    <text evidence="1">The sequence shown here is derived from an EMBL/GenBank/DDBJ whole genome shotgun (WGS) entry which is preliminary data.</text>
</comment>
<reference evidence="1" key="1">
    <citation type="submission" date="2020-11" db="EMBL/GenBank/DDBJ databases">
        <authorList>
            <person name="Whiteford S."/>
        </authorList>
    </citation>
    <scope>NUCLEOTIDE SEQUENCE</scope>
</reference>
<dbReference type="EMBL" id="CAJHNJ030000076">
    <property type="protein sequence ID" value="CAG9134321.1"/>
    <property type="molecule type" value="Genomic_DNA"/>
</dbReference>
<dbReference type="AlphaFoldDB" id="A0A8S4G360"/>
<evidence type="ECO:0000313" key="1">
    <source>
        <dbReference type="EMBL" id="CAG9134321.1"/>
    </source>
</evidence>